<dbReference type="PIRSF" id="PIRSF036628">
    <property type="entry name" value="IolB"/>
    <property type="match status" value="1"/>
</dbReference>
<evidence type="ECO:0000313" key="3">
    <source>
        <dbReference type="Proteomes" id="UP000249324"/>
    </source>
</evidence>
<dbReference type="InterPro" id="IPR021120">
    <property type="entry name" value="KduI/IolB_isomerase"/>
</dbReference>
<accession>A0ABD6FEX9</accession>
<gene>
    <name evidence="2" type="primary">iolB</name>
    <name evidence="2" type="ORF">DIU77_010395</name>
</gene>
<evidence type="ECO:0000313" key="2">
    <source>
        <dbReference type="EMBL" id="MFO7192637.1"/>
    </source>
</evidence>
<organism evidence="2 3">
    <name type="scientific">Thermocrispum agreste</name>
    <dbReference type="NCBI Taxonomy" id="37925"/>
    <lineage>
        <taxon>Bacteria</taxon>
        <taxon>Bacillati</taxon>
        <taxon>Actinomycetota</taxon>
        <taxon>Actinomycetes</taxon>
        <taxon>Pseudonocardiales</taxon>
        <taxon>Pseudonocardiaceae</taxon>
        <taxon>Thermocrispum</taxon>
    </lineage>
</organism>
<dbReference type="EMBL" id="QGUI02000115">
    <property type="protein sequence ID" value="MFO7192637.1"/>
    <property type="molecule type" value="Genomic_DNA"/>
</dbReference>
<dbReference type="Pfam" id="PF04962">
    <property type="entry name" value="KduI"/>
    <property type="match status" value="1"/>
</dbReference>
<dbReference type="InterPro" id="IPR024203">
    <property type="entry name" value="Deoxy-glucuronate_isom_IolB"/>
</dbReference>
<dbReference type="PANTHER" id="PTHR39193:SF1">
    <property type="entry name" value="5-DEOXY-GLUCURONATE ISOMERASE"/>
    <property type="match status" value="1"/>
</dbReference>
<reference evidence="2 3" key="1">
    <citation type="journal article" date="2021" name="BMC Genomics">
        <title>Genome-resolved metagenome and metatranscriptome analyses of thermophilic composting reveal key bacterial players and their metabolic interactions.</title>
        <authorList>
            <person name="Braga L.P.P."/>
            <person name="Pereira R.V."/>
            <person name="Martins L.F."/>
            <person name="Moura L.M.S."/>
            <person name="Sanchez F.B."/>
            <person name="Patane J.S.L."/>
            <person name="da Silva A.M."/>
            <person name="Setubal J.C."/>
        </authorList>
    </citation>
    <scope>NUCLEOTIDE SEQUENCE [LARGE SCALE GENOMIC DNA]</scope>
    <source>
        <strain evidence="2">ZC4RG45</strain>
    </source>
</reference>
<dbReference type="InterPro" id="IPR011051">
    <property type="entry name" value="RmlC_Cupin_sf"/>
</dbReference>
<comment type="caution">
    <text evidence="2">The sequence shown here is derived from an EMBL/GenBank/DDBJ whole genome shotgun (WGS) entry which is preliminary data.</text>
</comment>
<dbReference type="SUPFAM" id="SSF51182">
    <property type="entry name" value="RmlC-like cupins"/>
    <property type="match status" value="1"/>
</dbReference>
<name>A0ABD6FEX9_9PSEU</name>
<dbReference type="GO" id="GO:0102482">
    <property type="term" value="F:5-deoxy-D-glucuronate isomerase activity"/>
    <property type="evidence" value="ECO:0007669"/>
    <property type="project" value="UniProtKB-EC"/>
</dbReference>
<sequence>MSDLLRPHGSLADGDDPVRLTPESAGWTYTGLRVLRLQPGVERVVRTGGYEAFVLPLSGGCTVSVDGETFTLEGRESVFTKVTDFAYVPRDAEVALRAPAEQSEPTEVALPMARCERRLEPRYGPAEDVPVEVRGAGNATRQVNNFGVPGVWDHADKLNACELLTPDGNWSSYPPHKHDEATECEVVNEEIYYFRIAGRDGRKPSREGFGMHRTYTHDGAINASVTVRDGDVFLIPRGYHGPCIAAPGYTMYYLNVLAGPAEERSMAFCDDPAHAWVRDSWGDQKPDPRCPMTDARGLVR</sequence>
<proteinExistence type="predicted"/>
<dbReference type="EC" id="5.3.1.30" evidence="2"/>
<dbReference type="PANTHER" id="PTHR39193">
    <property type="entry name" value="5-DEOXY-GLUCURONATE ISOMERASE"/>
    <property type="match status" value="1"/>
</dbReference>
<dbReference type="NCBIfam" id="TIGR04378">
    <property type="entry name" value="myo_inos_iolB"/>
    <property type="match status" value="1"/>
</dbReference>
<dbReference type="Gene3D" id="2.60.120.10">
    <property type="entry name" value="Jelly Rolls"/>
    <property type="match status" value="2"/>
</dbReference>
<evidence type="ECO:0000256" key="1">
    <source>
        <dbReference type="ARBA" id="ARBA00023235"/>
    </source>
</evidence>
<dbReference type="InterPro" id="IPR014710">
    <property type="entry name" value="RmlC-like_jellyroll"/>
</dbReference>
<dbReference type="Proteomes" id="UP000249324">
    <property type="component" value="Unassembled WGS sequence"/>
</dbReference>
<protein>
    <submittedName>
        <fullName evidence="2">5-deoxy-glucuronate isomerase</fullName>
        <ecNumber evidence="2">5.3.1.30</ecNumber>
    </submittedName>
</protein>
<keyword evidence="1 2" id="KW-0413">Isomerase</keyword>
<dbReference type="AlphaFoldDB" id="A0ABD6FEX9"/>